<reference evidence="2 3" key="1">
    <citation type="journal article" date="2012" name="BMC Genomics">
        <title>Sequencing the genome of Marssonina brunnea reveals fungus-poplar co-evolution.</title>
        <authorList>
            <person name="Zhu S."/>
            <person name="Cao Y.-Z."/>
            <person name="Jiang C."/>
            <person name="Tan B.-Y."/>
            <person name="Wang Z."/>
            <person name="Feng S."/>
            <person name="Zhang L."/>
            <person name="Su X.-H."/>
            <person name="Brejova B."/>
            <person name="Vinar T."/>
            <person name="Xu M."/>
            <person name="Wang M.-X."/>
            <person name="Zhang S.-G."/>
            <person name="Huang M.-R."/>
            <person name="Wu R."/>
            <person name="Zhou Y."/>
        </authorList>
    </citation>
    <scope>NUCLEOTIDE SEQUENCE [LARGE SCALE GENOMIC DNA]</scope>
    <source>
        <strain evidence="2 3">MB_m1</strain>
    </source>
</reference>
<feature type="chain" id="PRO_5003853093" evidence="1">
    <location>
        <begin position="20"/>
        <end position="72"/>
    </location>
</feature>
<proteinExistence type="predicted"/>
<sequence>MIAIKAFLVAVFCVDSDEAKVICDKLDQNVVKYVQGRCELPSQKYVDQFSAECWKSDKNRFGPRCRDSDVFV</sequence>
<keyword evidence="1" id="KW-0732">Signal</keyword>
<organism evidence="2 3">
    <name type="scientific">Marssonina brunnea f. sp. multigermtubi (strain MB_m1)</name>
    <name type="common">Marssonina leaf spot fungus</name>
    <dbReference type="NCBI Taxonomy" id="1072389"/>
    <lineage>
        <taxon>Eukaryota</taxon>
        <taxon>Fungi</taxon>
        <taxon>Dikarya</taxon>
        <taxon>Ascomycota</taxon>
        <taxon>Pezizomycotina</taxon>
        <taxon>Leotiomycetes</taxon>
        <taxon>Helotiales</taxon>
        <taxon>Drepanopezizaceae</taxon>
        <taxon>Drepanopeziza</taxon>
    </lineage>
</organism>
<keyword evidence="3" id="KW-1185">Reference proteome</keyword>
<evidence type="ECO:0000313" key="3">
    <source>
        <dbReference type="Proteomes" id="UP000006753"/>
    </source>
</evidence>
<dbReference type="AlphaFoldDB" id="K1XIH4"/>
<dbReference type="HOGENOM" id="CLU_2722716_0_0_1"/>
<dbReference type="KEGG" id="mbe:MBM_09570"/>
<evidence type="ECO:0000313" key="2">
    <source>
        <dbReference type="EMBL" id="EKD12249.1"/>
    </source>
</evidence>
<dbReference type="Proteomes" id="UP000006753">
    <property type="component" value="Unassembled WGS sequence"/>
</dbReference>
<gene>
    <name evidence="2" type="ORF">MBM_09570</name>
</gene>
<accession>K1XIH4</accession>
<dbReference type="EMBL" id="JH921460">
    <property type="protein sequence ID" value="EKD12249.1"/>
    <property type="molecule type" value="Genomic_DNA"/>
</dbReference>
<dbReference type="InParanoid" id="K1XIH4"/>
<evidence type="ECO:0000256" key="1">
    <source>
        <dbReference type="SAM" id="SignalP"/>
    </source>
</evidence>
<name>K1XIH4_MARBU</name>
<feature type="signal peptide" evidence="1">
    <location>
        <begin position="1"/>
        <end position="19"/>
    </location>
</feature>
<protein>
    <submittedName>
        <fullName evidence="2">Uncharacterized protein</fullName>
    </submittedName>
</protein>